<dbReference type="EMBL" id="JACYNJ010000012">
    <property type="protein sequence ID" value="MBD8271669.1"/>
    <property type="molecule type" value="Genomic_DNA"/>
</dbReference>
<name>A0AAE2Q0Z9_PSEFL</name>
<protein>
    <submittedName>
        <fullName evidence="1">Uncharacterized protein</fullName>
    </submittedName>
</protein>
<sequence length="182" mass="20457">MKSLERLGSRAVSLPLAADDVIEFHMARLLLLLKLCGTAGRIDGLTKMAKLDFFVRYPDFFNVARDQSVGTVGSDHAVESAMVRHHYGPWDKRYYHVLANLEAKGLISLTKEKNSYQIALTELGQSRAKRLLGLPSFEPIVDRMKDVKRAFGARSGSSLKQMIYKVFDEEVGQRRLGEVIEA</sequence>
<comment type="caution">
    <text evidence="1">The sequence shown here is derived from an EMBL/GenBank/DDBJ whole genome shotgun (WGS) entry which is preliminary data.</text>
</comment>
<dbReference type="GeneID" id="99640616"/>
<gene>
    <name evidence="1" type="ORF">IFU03_18125</name>
</gene>
<reference evidence="1" key="1">
    <citation type="journal article" date="2020" name="FEMS Microbiol. Ecol.">
        <title>Temporal dynamics of bacterial communities during seed development and maturation.</title>
        <authorList>
            <person name="Chesneau G."/>
            <person name="Torres-Cortes G."/>
            <person name="Briand M."/>
            <person name="Darrasse A."/>
            <person name="Preveaux A."/>
            <person name="Marais C."/>
            <person name="Jacques M.A."/>
            <person name="Shade A."/>
            <person name="Barret M."/>
        </authorList>
    </citation>
    <scope>NUCLEOTIDE SEQUENCE</scope>
    <source>
        <strain evidence="1">CFBP13533</strain>
    </source>
</reference>
<accession>A0AAE2Q0Z9</accession>
<evidence type="ECO:0000313" key="2">
    <source>
        <dbReference type="Proteomes" id="UP000610293"/>
    </source>
</evidence>
<proteinExistence type="predicted"/>
<dbReference type="AlphaFoldDB" id="A0AAE2Q0Z9"/>
<dbReference type="Proteomes" id="UP000610293">
    <property type="component" value="Unassembled WGS sequence"/>
</dbReference>
<evidence type="ECO:0000313" key="1">
    <source>
        <dbReference type="EMBL" id="MBD8271669.1"/>
    </source>
</evidence>
<organism evidence="1 2">
    <name type="scientific">Pseudomonas fluorescens</name>
    <dbReference type="NCBI Taxonomy" id="294"/>
    <lineage>
        <taxon>Bacteria</taxon>
        <taxon>Pseudomonadati</taxon>
        <taxon>Pseudomonadota</taxon>
        <taxon>Gammaproteobacteria</taxon>
        <taxon>Pseudomonadales</taxon>
        <taxon>Pseudomonadaceae</taxon>
        <taxon>Pseudomonas</taxon>
    </lineage>
</organism>
<dbReference type="RefSeq" id="WP_153649624.1">
    <property type="nucleotide sequence ID" value="NZ_JACYNJ010000012.1"/>
</dbReference>